<sequence>MGFPSAALRAWASAAEMDAGKIRGEAASAKSSMITSTRVRPVTAATMPIASRIIVRSHRRAMVSTVRGRGMLRD</sequence>
<evidence type="ECO:0000313" key="1">
    <source>
        <dbReference type="EMBL" id="GIM72580.1"/>
    </source>
</evidence>
<keyword evidence="2" id="KW-1185">Reference proteome</keyword>
<dbReference type="EMBL" id="BOQP01000013">
    <property type="protein sequence ID" value="GIM72580.1"/>
    <property type="molecule type" value="Genomic_DNA"/>
</dbReference>
<dbReference type="AlphaFoldDB" id="A0A919VR67"/>
<accession>A0A919VR67</accession>
<protein>
    <submittedName>
        <fullName evidence="1">Uncharacterized protein</fullName>
    </submittedName>
</protein>
<organism evidence="1 2">
    <name type="scientific">Winogradskya consettensis</name>
    <dbReference type="NCBI Taxonomy" id="113560"/>
    <lineage>
        <taxon>Bacteria</taxon>
        <taxon>Bacillati</taxon>
        <taxon>Actinomycetota</taxon>
        <taxon>Actinomycetes</taxon>
        <taxon>Micromonosporales</taxon>
        <taxon>Micromonosporaceae</taxon>
        <taxon>Winogradskya</taxon>
    </lineage>
</organism>
<reference evidence="1" key="1">
    <citation type="submission" date="2021-03" db="EMBL/GenBank/DDBJ databases">
        <title>Whole genome shotgun sequence of Actinoplanes consettensis NBRC 14913.</title>
        <authorList>
            <person name="Komaki H."/>
            <person name="Tamura T."/>
        </authorList>
    </citation>
    <scope>NUCLEOTIDE SEQUENCE</scope>
    <source>
        <strain evidence="1">NBRC 14913</strain>
    </source>
</reference>
<dbReference type="Proteomes" id="UP000680865">
    <property type="component" value="Unassembled WGS sequence"/>
</dbReference>
<name>A0A919VR67_9ACTN</name>
<proteinExistence type="predicted"/>
<comment type="caution">
    <text evidence="1">The sequence shown here is derived from an EMBL/GenBank/DDBJ whole genome shotgun (WGS) entry which is preliminary data.</text>
</comment>
<evidence type="ECO:0000313" key="2">
    <source>
        <dbReference type="Proteomes" id="UP000680865"/>
    </source>
</evidence>
<gene>
    <name evidence="1" type="ORF">Aco04nite_31010</name>
</gene>